<comment type="caution">
    <text evidence="1">The sequence shown here is derived from an EMBL/GenBank/DDBJ whole genome shotgun (WGS) entry which is preliminary data.</text>
</comment>
<dbReference type="RefSeq" id="WP_345629260.1">
    <property type="nucleotide sequence ID" value="NZ_BAABJQ010000006.1"/>
</dbReference>
<keyword evidence="2" id="KW-1185">Reference proteome</keyword>
<dbReference type="EMBL" id="BAABJQ010000006">
    <property type="protein sequence ID" value="GAA5184481.1"/>
    <property type="molecule type" value="Genomic_DNA"/>
</dbReference>
<evidence type="ECO:0000313" key="2">
    <source>
        <dbReference type="Proteomes" id="UP001501570"/>
    </source>
</evidence>
<sequence>MEVVWHDVTVADWVEFRRSEAYAVVAAVRAVAEAADPGEYGDGVEVVVEAPPPGWLRGIFGDHEPDQARIVVTRPDGESRYPFSVQLVTDHGEEAARRLPATSGWTRSSCAGLAFLMQKGGPDDPPDWPGLVHGALHALAALRPDAGDEGWRVRTDRAIRRE</sequence>
<dbReference type="Proteomes" id="UP001501570">
    <property type="component" value="Unassembled WGS sequence"/>
</dbReference>
<proteinExistence type="predicted"/>
<reference evidence="2" key="1">
    <citation type="journal article" date="2019" name="Int. J. Syst. Evol. Microbiol.">
        <title>The Global Catalogue of Microorganisms (GCM) 10K type strain sequencing project: providing services to taxonomists for standard genome sequencing and annotation.</title>
        <authorList>
            <consortium name="The Broad Institute Genomics Platform"/>
            <consortium name="The Broad Institute Genome Sequencing Center for Infectious Disease"/>
            <person name="Wu L."/>
            <person name="Ma J."/>
        </authorList>
    </citation>
    <scope>NUCLEOTIDE SEQUENCE [LARGE SCALE GENOMIC DNA]</scope>
    <source>
        <strain evidence="2">JCM 18304</strain>
    </source>
</reference>
<evidence type="ECO:0000313" key="1">
    <source>
        <dbReference type="EMBL" id="GAA5184481.1"/>
    </source>
</evidence>
<gene>
    <name evidence="1" type="ORF">GCM10023322_26060</name>
</gene>
<organism evidence="1 2">
    <name type="scientific">Rugosimonospora acidiphila</name>
    <dbReference type="NCBI Taxonomy" id="556531"/>
    <lineage>
        <taxon>Bacteria</taxon>
        <taxon>Bacillati</taxon>
        <taxon>Actinomycetota</taxon>
        <taxon>Actinomycetes</taxon>
        <taxon>Micromonosporales</taxon>
        <taxon>Micromonosporaceae</taxon>
        <taxon>Rugosimonospora</taxon>
    </lineage>
</organism>
<evidence type="ECO:0008006" key="3">
    <source>
        <dbReference type="Google" id="ProtNLM"/>
    </source>
</evidence>
<protein>
    <recommendedName>
        <fullName evidence="3">Immunity protein Imm1</fullName>
    </recommendedName>
</protein>
<accession>A0ABP9RR93</accession>
<name>A0ABP9RR93_9ACTN</name>